<keyword evidence="2" id="KW-1185">Reference proteome</keyword>
<dbReference type="RefSeq" id="XP_056024844.1">
    <property type="nucleotide sequence ID" value="XM_056176366.1"/>
</dbReference>
<dbReference type="Gene3D" id="3.40.50.1460">
    <property type="match status" value="1"/>
</dbReference>
<gene>
    <name evidence="1" type="ORF">T069G_09156</name>
</gene>
<dbReference type="GeneID" id="80871054"/>
<evidence type="ECO:0000313" key="2">
    <source>
        <dbReference type="Proteomes" id="UP001140511"/>
    </source>
</evidence>
<reference evidence="1" key="1">
    <citation type="submission" date="2022-09" db="EMBL/GenBank/DDBJ databases">
        <title>Chromosome-level assembly of Trichoderma breve T069, a fungus used in development of biopesticide product.</title>
        <authorList>
            <person name="Lin R."/>
            <person name="Liu T."/>
        </authorList>
    </citation>
    <scope>NUCLEOTIDE SEQUENCE</scope>
    <source>
        <strain evidence="1">T069</strain>
    </source>
</reference>
<dbReference type="Proteomes" id="UP001140511">
    <property type="component" value="Unassembled WGS sequence"/>
</dbReference>
<protein>
    <recommendedName>
        <fullName evidence="3">Caspase domain-containing protein</fullName>
    </recommendedName>
</protein>
<evidence type="ECO:0000313" key="1">
    <source>
        <dbReference type="EMBL" id="KAJ4855788.1"/>
    </source>
</evidence>
<sequence>MKEYLESGLDPVDITMLTASASLDSSSQLPSEAQDSWPTRSNSEDLALVLFENNEHGTSYFKGDILASCFKKMADRGLIVTVVLDCCFSGSILRTGNVRGVGIRSVKYNPTVEAATSPEHQDDFGSHDGDYPLRSYTLLNQWLVDPKDYTILSACGPHEIAHELELSTGERRGALSYFLVEALSALRKRGVDINHESIYEYMRIRFHASWPRQTPMRYGNKNFSFFGGPAIASSRPFAYVYTKNNSLCLDAGEAHGVHTGDIYKLHPPEWLGDSANQVGDTSVTARVDTVRCLTSDLTNVEPETTKKEIGTGWHAKLLTSLSQRKISVRLPANVYDRVHQAKTLEDQSYLHLCISDDDGEACMFNVVFNDQGHYEILDGLGGTIANLPSIPAGAQGAEQRLMDTLQHLSKFKYAEGIENRTPDTSFEMLFSLVSYVCDEEPSISSVFDVEHGGTWQLEIENKGKTALYFTLFNFTPSWKIKNLLSELGHNGFWVLEPNSKAVLPLVMKVPELLQIKGTRCCEDIIKVFITSKATSFPSMILPEIPLYRSHYRGQHDEARDGLLALNTGLTGSPSGHNTGYERWATQNFIIKTRMT</sequence>
<dbReference type="AlphaFoldDB" id="A0A9W9B456"/>
<evidence type="ECO:0008006" key="3">
    <source>
        <dbReference type="Google" id="ProtNLM"/>
    </source>
</evidence>
<accession>A0A9W9B456</accession>
<comment type="caution">
    <text evidence="1">The sequence shown here is derived from an EMBL/GenBank/DDBJ whole genome shotgun (WGS) entry which is preliminary data.</text>
</comment>
<organism evidence="1 2">
    <name type="scientific">Trichoderma breve</name>
    <dbReference type="NCBI Taxonomy" id="2034170"/>
    <lineage>
        <taxon>Eukaryota</taxon>
        <taxon>Fungi</taxon>
        <taxon>Dikarya</taxon>
        <taxon>Ascomycota</taxon>
        <taxon>Pezizomycotina</taxon>
        <taxon>Sordariomycetes</taxon>
        <taxon>Hypocreomycetidae</taxon>
        <taxon>Hypocreales</taxon>
        <taxon>Hypocreaceae</taxon>
        <taxon>Trichoderma</taxon>
    </lineage>
</organism>
<proteinExistence type="predicted"/>
<name>A0A9W9B456_9HYPO</name>
<dbReference type="EMBL" id="JAOPEN010000006">
    <property type="protein sequence ID" value="KAJ4855788.1"/>
    <property type="molecule type" value="Genomic_DNA"/>
</dbReference>